<keyword evidence="7" id="KW-0472">Membrane</keyword>
<dbReference type="Gene3D" id="1.10.510.10">
    <property type="entry name" value="Transferase(Phosphotransferase) domain 1"/>
    <property type="match status" value="1"/>
</dbReference>
<name>A0ABU2Q3S4_9ACTN</name>
<evidence type="ECO:0000259" key="8">
    <source>
        <dbReference type="PROSITE" id="PS50011"/>
    </source>
</evidence>
<dbReference type="PROSITE" id="PS50011">
    <property type="entry name" value="PROTEIN_KINASE_DOM"/>
    <property type="match status" value="1"/>
</dbReference>
<dbReference type="Pfam" id="PF13360">
    <property type="entry name" value="PQQ_2"/>
    <property type="match status" value="1"/>
</dbReference>
<dbReference type="CDD" id="cd14014">
    <property type="entry name" value="STKc_PknB_like"/>
    <property type="match status" value="1"/>
</dbReference>
<keyword evidence="7" id="KW-0812">Transmembrane</keyword>
<keyword evidence="7" id="KW-1133">Transmembrane helix</keyword>
<dbReference type="PANTHER" id="PTHR43289:SF34">
    <property type="entry name" value="SERINE_THREONINE-PROTEIN KINASE YBDM-RELATED"/>
    <property type="match status" value="1"/>
</dbReference>
<evidence type="ECO:0000313" key="9">
    <source>
        <dbReference type="EMBL" id="MDT0399086.1"/>
    </source>
</evidence>
<reference evidence="10" key="1">
    <citation type="submission" date="2023-07" db="EMBL/GenBank/DDBJ databases">
        <title>30 novel species of actinomycetes from the DSMZ collection.</title>
        <authorList>
            <person name="Nouioui I."/>
        </authorList>
    </citation>
    <scope>NUCLEOTIDE SEQUENCE [LARGE SCALE GENOMIC DNA]</scope>
    <source>
        <strain evidence="10">DSM 41636</strain>
    </source>
</reference>
<gene>
    <name evidence="9" type="ORF">RM705_30965</name>
</gene>
<feature type="domain" description="Protein kinase" evidence="8">
    <location>
        <begin position="22"/>
        <end position="280"/>
    </location>
</feature>
<feature type="region of interest" description="Disordered" evidence="6">
    <location>
        <begin position="356"/>
        <end position="387"/>
    </location>
</feature>
<evidence type="ECO:0000256" key="3">
    <source>
        <dbReference type="ARBA" id="ARBA00022777"/>
    </source>
</evidence>
<sequence>MREGERERRSGDDATPRRVGPYVLERLLGEGGMGEVHLARGTDPGGGPPVALKVVRARFAHDPGFRARFRREVAAARKVDSPFVVSLVDADTEAARPWLATVFVPGPTLADEIRSCGPLPEDRLRELGRALAGALTDIHSAGLVHRDLKPSNVLLHPDRGAQVIDLGIARAVDGTRLTATGLMVGSAGFMAPEQLTGDGAGPAADVFALGAVLAYAATGRPPFGGGPAHRIGHRTLTGEADLDGVPAALLPLLVSCLAKDPARRPTPHRIRGALDGSASLPGPGPAPTVPLGPGPSPSSPAPEPVRPPRSSPVPAPASPRARRRVGGRRLPLVAGVLAVLIAGTLAAGLLALRGEDSPSDGGGADDRASARPSPSVPALAEPVSALGPAVPRGDWSRTWQDTIIRYDTNEAEYEKATERGNDYAVEAWLTDRVLARVGHRSVQGLSPDTGRVLWTLKPPAPGMVPCAASRTAPGGIGAVLFGAADEDGERNGTVGCDRVVAVDLASGTSVWEHRRPGDPYATSGIDSDVLDIGGDRVVVMTGDLVTAWRLRDGAPAWSHEGSRDKCAINGMAVGQSSVVEALTCPVTKESRLDVRPTTVRSVNIADGRVRWTSTVPDDVPVARVETAEPPVVSLPGPIGDTEGPMMVFGDEGKPGPQLRETQPQGTLGAWTRNRFQLTPAFFGWRDIVVTLTQQDGLRHTGMDGVAALDSRTGKIRWHRQAPDGSSPVIAGVDDRGVLVVHVTEPGTTALVRYALDDGTPTAAGELPRLPDRAEFDGVRLYGDRLALMTGEHNLLTKGIMMFKASGSGS</sequence>
<dbReference type="GO" id="GO:0016301">
    <property type="term" value="F:kinase activity"/>
    <property type="evidence" value="ECO:0007669"/>
    <property type="project" value="UniProtKB-KW"/>
</dbReference>
<feature type="transmembrane region" description="Helical" evidence="7">
    <location>
        <begin position="330"/>
        <end position="352"/>
    </location>
</feature>
<organism evidence="9 10">
    <name type="scientific">Streptomyces edwardsiae</name>
    <dbReference type="NCBI Taxonomy" id="3075527"/>
    <lineage>
        <taxon>Bacteria</taxon>
        <taxon>Bacillati</taxon>
        <taxon>Actinomycetota</taxon>
        <taxon>Actinomycetes</taxon>
        <taxon>Kitasatosporales</taxon>
        <taxon>Streptomycetaceae</taxon>
        <taxon>Streptomyces</taxon>
    </lineage>
</organism>
<dbReference type="SMART" id="SM00220">
    <property type="entry name" value="S_TKc"/>
    <property type="match status" value="1"/>
</dbReference>
<dbReference type="SUPFAM" id="SSF56112">
    <property type="entry name" value="Protein kinase-like (PK-like)"/>
    <property type="match status" value="1"/>
</dbReference>
<evidence type="ECO:0000256" key="2">
    <source>
        <dbReference type="ARBA" id="ARBA00022741"/>
    </source>
</evidence>
<dbReference type="Gene3D" id="2.130.10.10">
    <property type="entry name" value="YVTN repeat-like/Quinoprotein amine dehydrogenase"/>
    <property type="match status" value="1"/>
</dbReference>
<comment type="caution">
    <text evidence="9">The sequence shown here is derived from an EMBL/GenBank/DDBJ whole genome shotgun (WGS) entry which is preliminary data.</text>
</comment>
<feature type="region of interest" description="Disordered" evidence="6">
    <location>
        <begin position="262"/>
        <end position="324"/>
    </location>
</feature>
<dbReference type="InterPro" id="IPR017441">
    <property type="entry name" value="Protein_kinase_ATP_BS"/>
</dbReference>
<feature type="compositionally biased region" description="Pro residues" evidence="6">
    <location>
        <begin position="282"/>
        <end position="317"/>
    </location>
</feature>
<dbReference type="PROSITE" id="PS00107">
    <property type="entry name" value="PROTEIN_KINASE_ATP"/>
    <property type="match status" value="1"/>
</dbReference>
<keyword evidence="4 5" id="KW-0067">ATP-binding</keyword>
<evidence type="ECO:0000313" key="10">
    <source>
        <dbReference type="Proteomes" id="UP001183881"/>
    </source>
</evidence>
<evidence type="ECO:0000256" key="1">
    <source>
        <dbReference type="ARBA" id="ARBA00022679"/>
    </source>
</evidence>
<evidence type="ECO:0000256" key="5">
    <source>
        <dbReference type="PROSITE-ProRule" id="PRU10141"/>
    </source>
</evidence>
<evidence type="ECO:0000256" key="7">
    <source>
        <dbReference type="SAM" id="Phobius"/>
    </source>
</evidence>
<dbReference type="PROSITE" id="PS00108">
    <property type="entry name" value="PROTEIN_KINASE_ST"/>
    <property type="match status" value="1"/>
</dbReference>
<dbReference type="Pfam" id="PF00069">
    <property type="entry name" value="Pkinase"/>
    <property type="match status" value="1"/>
</dbReference>
<keyword evidence="1" id="KW-0808">Transferase</keyword>
<feature type="binding site" evidence="5">
    <location>
        <position position="53"/>
    </location>
    <ligand>
        <name>ATP</name>
        <dbReference type="ChEBI" id="CHEBI:30616"/>
    </ligand>
</feature>
<evidence type="ECO:0000256" key="4">
    <source>
        <dbReference type="ARBA" id="ARBA00022840"/>
    </source>
</evidence>
<proteinExistence type="predicted"/>
<dbReference type="InterPro" id="IPR011047">
    <property type="entry name" value="Quinoprotein_ADH-like_sf"/>
</dbReference>
<dbReference type="PANTHER" id="PTHR43289">
    <property type="entry name" value="MITOGEN-ACTIVATED PROTEIN KINASE KINASE KINASE 20-RELATED"/>
    <property type="match status" value="1"/>
</dbReference>
<dbReference type="Proteomes" id="UP001183881">
    <property type="component" value="Unassembled WGS sequence"/>
</dbReference>
<accession>A0ABU2Q3S4</accession>
<protein>
    <submittedName>
        <fullName evidence="9">Protein kinase</fullName>
    </submittedName>
</protein>
<keyword evidence="3 9" id="KW-0418">Kinase</keyword>
<dbReference type="SUPFAM" id="SSF50998">
    <property type="entry name" value="Quinoprotein alcohol dehydrogenase-like"/>
    <property type="match status" value="1"/>
</dbReference>
<dbReference type="InterPro" id="IPR008271">
    <property type="entry name" value="Ser/Thr_kinase_AS"/>
</dbReference>
<dbReference type="Gene3D" id="3.30.200.20">
    <property type="entry name" value="Phosphorylase Kinase, domain 1"/>
    <property type="match status" value="1"/>
</dbReference>
<keyword evidence="2 5" id="KW-0547">Nucleotide-binding</keyword>
<evidence type="ECO:0000256" key="6">
    <source>
        <dbReference type="SAM" id="MobiDB-lite"/>
    </source>
</evidence>
<keyword evidence="10" id="KW-1185">Reference proteome</keyword>
<dbReference type="InterPro" id="IPR015943">
    <property type="entry name" value="WD40/YVTN_repeat-like_dom_sf"/>
</dbReference>
<dbReference type="RefSeq" id="WP_311648350.1">
    <property type="nucleotide sequence ID" value="NZ_JAVRFA010000064.1"/>
</dbReference>
<dbReference type="InterPro" id="IPR011009">
    <property type="entry name" value="Kinase-like_dom_sf"/>
</dbReference>
<dbReference type="EMBL" id="JAVRFA010000064">
    <property type="protein sequence ID" value="MDT0399086.1"/>
    <property type="molecule type" value="Genomic_DNA"/>
</dbReference>
<dbReference type="InterPro" id="IPR002372">
    <property type="entry name" value="PQQ_rpt_dom"/>
</dbReference>
<dbReference type="InterPro" id="IPR000719">
    <property type="entry name" value="Prot_kinase_dom"/>
</dbReference>